<protein>
    <submittedName>
        <fullName evidence="1">Uncharacterized protein</fullName>
    </submittedName>
</protein>
<comment type="caution">
    <text evidence="1">The sequence shown here is derived from an EMBL/GenBank/DDBJ whole genome shotgun (WGS) entry which is preliminary data.</text>
</comment>
<dbReference type="Proteomes" id="UP000799755">
    <property type="component" value="Unassembled WGS sequence"/>
</dbReference>
<reference evidence="1" key="1">
    <citation type="journal article" date="2020" name="Stud. Mycol.">
        <title>101 Dothideomycetes genomes: a test case for predicting lifestyles and emergence of pathogens.</title>
        <authorList>
            <person name="Haridas S."/>
            <person name="Albert R."/>
            <person name="Binder M."/>
            <person name="Bloem J."/>
            <person name="Labutti K."/>
            <person name="Salamov A."/>
            <person name="Andreopoulos B."/>
            <person name="Baker S."/>
            <person name="Barry K."/>
            <person name="Bills G."/>
            <person name="Bluhm B."/>
            <person name="Cannon C."/>
            <person name="Castanera R."/>
            <person name="Culley D."/>
            <person name="Daum C."/>
            <person name="Ezra D."/>
            <person name="Gonzalez J."/>
            <person name="Henrissat B."/>
            <person name="Kuo A."/>
            <person name="Liang C."/>
            <person name="Lipzen A."/>
            <person name="Lutzoni F."/>
            <person name="Magnuson J."/>
            <person name="Mondo S."/>
            <person name="Nolan M."/>
            <person name="Ohm R."/>
            <person name="Pangilinan J."/>
            <person name="Park H.-J."/>
            <person name="Ramirez L."/>
            <person name="Alfaro M."/>
            <person name="Sun H."/>
            <person name="Tritt A."/>
            <person name="Yoshinaga Y."/>
            <person name="Zwiers L.-H."/>
            <person name="Turgeon B."/>
            <person name="Goodwin S."/>
            <person name="Spatafora J."/>
            <person name="Crous P."/>
            <person name="Grigoriev I."/>
        </authorList>
    </citation>
    <scope>NUCLEOTIDE SEQUENCE</scope>
    <source>
        <strain evidence="1">ATCC 200398</strain>
    </source>
</reference>
<keyword evidence="2" id="KW-1185">Reference proteome</keyword>
<evidence type="ECO:0000313" key="2">
    <source>
        <dbReference type="Proteomes" id="UP000799755"/>
    </source>
</evidence>
<dbReference type="EMBL" id="MU003492">
    <property type="protein sequence ID" value="KAF2478277.1"/>
    <property type="molecule type" value="Genomic_DNA"/>
</dbReference>
<name>A0ACB6RGM7_9PLEO</name>
<proteinExistence type="predicted"/>
<gene>
    <name evidence="1" type="ORF">BDR25DRAFT_309060</name>
</gene>
<accession>A0ACB6RGM7</accession>
<evidence type="ECO:0000313" key="1">
    <source>
        <dbReference type="EMBL" id="KAF2478277.1"/>
    </source>
</evidence>
<sequence length="619" mass="63169">MTEPVRPSCSACVSTSCTFQHGGMSLYFWPVTTSVSRDYCAWDPIGGIATSYIPDINHTYVPTTTGPYAVVDGITMYQGNVYLSMMEPYVIDNCGKQITRQVSGPNVVTIASTDLYSVRKYPHNLLPWSVNYDDFNDPTPWSAYYGQRNCANNRPLCSVVFPHNYYPVMVMPPQVRNLDPNWNSCAFDMYGIFDPPVALHSVGNIFPTSAIVEPTSPATAEPVRTPPQPGQSGTGSVPVVTPPPTNQNPDPPSSSQAPPNTNPNPNPNPNTNPPNNNNDPPSANPNPNSSPNPGQNPAPTPTPNPTNPALNPPSNPQLPTITVGPTVIPVDPSGGLIINPGTTLTRGGAPLVISSTTFSIGDGGLTIISPSTSTNIPFSNNPVTVTLGPGNSPLTIDPAGSVILALGTTLRPGDPAITVSGSTLSIGPSGIVVIGPQGTSTIPIPTSGPQILTIGASTYTLANGALVLGPGTTLSFGDPAITISGTIYSIGTAGVVIVGPSGTSTIPVAISTQVITIGSNTYTMYNGELVLGPGTTIGVGDPAVTIGGTTFSVASTGVVVLSDGGGTTVPVTGTDTGVVRPTGTSNPTGAATGGGGNVKSEGRWMVAVAVAVALVALIA</sequence>
<organism evidence="1 2">
    <name type="scientific">Lindgomyces ingoldianus</name>
    <dbReference type="NCBI Taxonomy" id="673940"/>
    <lineage>
        <taxon>Eukaryota</taxon>
        <taxon>Fungi</taxon>
        <taxon>Dikarya</taxon>
        <taxon>Ascomycota</taxon>
        <taxon>Pezizomycotina</taxon>
        <taxon>Dothideomycetes</taxon>
        <taxon>Pleosporomycetidae</taxon>
        <taxon>Pleosporales</taxon>
        <taxon>Lindgomycetaceae</taxon>
        <taxon>Lindgomyces</taxon>
    </lineage>
</organism>